<evidence type="ECO:0000313" key="2">
    <source>
        <dbReference type="Proteomes" id="UP000790377"/>
    </source>
</evidence>
<reference evidence="1" key="1">
    <citation type="journal article" date="2021" name="New Phytol.">
        <title>Evolutionary innovations through gain and loss of genes in the ectomycorrhizal Boletales.</title>
        <authorList>
            <person name="Wu G."/>
            <person name="Miyauchi S."/>
            <person name="Morin E."/>
            <person name="Kuo A."/>
            <person name="Drula E."/>
            <person name="Varga T."/>
            <person name="Kohler A."/>
            <person name="Feng B."/>
            <person name="Cao Y."/>
            <person name="Lipzen A."/>
            <person name="Daum C."/>
            <person name="Hundley H."/>
            <person name="Pangilinan J."/>
            <person name="Johnson J."/>
            <person name="Barry K."/>
            <person name="LaButti K."/>
            <person name="Ng V."/>
            <person name="Ahrendt S."/>
            <person name="Min B."/>
            <person name="Choi I.G."/>
            <person name="Park H."/>
            <person name="Plett J.M."/>
            <person name="Magnuson J."/>
            <person name="Spatafora J.W."/>
            <person name="Nagy L.G."/>
            <person name="Henrissat B."/>
            <person name="Grigoriev I.V."/>
            <person name="Yang Z.L."/>
            <person name="Xu J."/>
            <person name="Martin F.M."/>
        </authorList>
    </citation>
    <scope>NUCLEOTIDE SEQUENCE</scope>
    <source>
        <strain evidence="1">ATCC 28755</strain>
    </source>
</reference>
<evidence type="ECO:0000313" key="1">
    <source>
        <dbReference type="EMBL" id="KAH7908723.1"/>
    </source>
</evidence>
<keyword evidence="2" id="KW-1185">Reference proteome</keyword>
<protein>
    <submittedName>
        <fullName evidence="1">Pex19-domain-containing protein</fullName>
    </submittedName>
</protein>
<dbReference type="Proteomes" id="UP000790377">
    <property type="component" value="Unassembled WGS sequence"/>
</dbReference>
<comment type="caution">
    <text evidence="1">The sequence shown here is derived from an EMBL/GenBank/DDBJ whole genome shotgun (WGS) entry which is preliminary data.</text>
</comment>
<proteinExistence type="predicted"/>
<accession>A0ACB8A6J7</accession>
<name>A0ACB8A6J7_9AGAM</name>
<organism evidence="1 2">
    <name type="scientific">Hygrophoropsis aurantiaca</name>
    <dbReference type="NCBI Taxonomy" id="72124"/>
    <lineage>
        <taxon>Eukaryota</taxon>
        <taxon>Fungi</taxon>
        <taxon>Dikarya</taxon>
        <taxon>Basidiomycota</taxon>
        <taxon>Agaricomycotina</taxon>
        <taxon>Agaricomycetes</taxon>
        <taxon>Agaricomycetidae</taxon>
        <taxon>Boletales</taxon>
        <taxon>Coniophorineae</taxon>
        <taxon>Hygrophoropsidaceae</taxon>
        <taxon>Hygrophoropsis</taxon>
    </lineage>
</organism>
<dbReference type="EMBL" id="MU267802">
    <property type="protein sequence ID" value="KAH7908723.1"/>
    <property type="molecule type" value="Genomic_DNA"/>
</dbReference>
<sequence>MSKSHIDEEDDLDDLDDVLDQFSPSQSIPPATSSVPPQSTTSASAKSPVPPSSATKGDPDITPDFASELARGMESLMREMGADFDPEDLSAGTNHGVVEETPQEKEARERAFAAAWEAMLIEGMDGMVDPALKSATTAAPGSSSEGLENVDGYQSRIRAAANKLKESESTLKSSSEAAAAANADPLEALLAQLGDLGGEGGQSEEGLQGMLEMMMTQLMSKDVLHEPLKELSDKFPGYLEKNATTLSAEDKTRYDAQIVCIRRLLDVFEAEGFDDNNEESREKVVELMGELQTYGSPPEEIMGPLPPGFNMGADGLPNVPENCIIC</sequence>
<gene>
    <name evidence="1" type="ORF">BJ138DRAFT_1157011</name>
</gene>